<keyword evidence="1" id="KW-1133">Transmembrane helix</keyword>
<keyword evidence="3" id="KW-1185">Reference proteome</keyword>
<sequence length="127" mass="14371">MNRFIELYLLGGETEMDVISILGLTMITFIGLRFLKVENGLIQPRKSEVIVRELSLLILVVAVFIQLLGLFWVMKAIESAGGVPFDLLAGGLYISFIPTLYGFVFFLIGRVAFIYFKFSDQKIIQNQ</sequence>
<evidence type="ECO:0000256" key="1">
    <source>
        <dbReference type="SAM" id="Phobius"/>
    </source>
</evidence>
<keyword evidence="1" id="KW-0472">Membrane</keyword>
<dbReference type="Proteomes" id="UP000682802">
    <property type="component" value="Chromosome 1"/>
</dbReference>
<protein>
    <submittedName>
        <fullName evidence="2">Uncharacterized protein</fullName>
    </submittedName>
</protein>
<evidence type="ECO:0000313" key="2">
    <source>
        <dbReference type="EMBL" id="QWG06713.1"/>
    </source>
</evidence>
<dbReference type="EMBL" id="CP076128">
    <property type="protein sequence ID" value="QWG06713.1"/>
    <property type="molecule type" value="Genomic_DNA"/>
</dbReference>
<reference evidence="2 3" key="1">
    <citation type="submission" date="2021-05" db="EMBL/GenBank/DDBJ databases">
        <title>Comparative genomic studies on the polysaccharide-degrading batcterial strains of the Flammeovirga genus.</title>
        <authorList>
            <person name="Zewei F."/>
            <person name="Zheng Z."/>
            <person name="Yu L."/>
            <person name="Ruyue G."/>
            <person name="Yanhong M."/>
            <person name="Yuanyuan C."/>
            <person name="Jingyan G."/>
            <person name="Wenjun H."/>
        </authorList>
    </citation>
    <scope>NUCLEOTIDE SEQUENCE [LARGE SCALE GENOMIC DNA]</scope>
    <source>
        <strain evidence="2 3">YS10</strain>
    </source>
</reference>
<feature type="transmembrane region" description="Helical" evidence="1">
    <location>
        <begin position="18"/>
        <end position="35"/>
    </location>
</feature>
<proteinExistence type="predicted"/>
<name>A0ABX8GTS9_9BACT</name>
<keyword evidence="1" id="KW-0812">Transmembrane</keyword>
<evidence type="ECO:0000313" key="3">
    <source>
        <dbReference type="Proteomes" id="UP000682802"/>
    </source>
</evidence>
<feature type="transmembrane region" description="Helical" evidence="1">
    <location>
        <begin position="56"/>
        <end position="73"/>
    </location>
</feature>
<accession>A0ABX8GTS9</accession>
<dbReference type="RefSeq" id="WP_144074119.1">
    <property type="nucleotide sequence ID" value="NZ_CP076128.1"/>
</dbReference>
<organism evidence="2 3">
    <name type="scientific">Flammeovirga kamogawensis</name>
    <dbReference type="NCBI Taxonomy" id="373891"/>
    <lineage>
        <taxon>Bacteria</taxon>
        <taxon>Pseudomonadati</taxon>
        <taxon>Bacteroidota</taxon>
        <taxon>Cytophagia</taxon>
        <taxon>Cytophagales</taxon>
        <taxon>Flammeovirgaceae</taxon>
        <taxon>Flammeovirga</taxon>
    </lineage>
</organism>
<feature type="transmembrane region" description="Helical" evidence="1">
    <location>
        <begin position="93"/>
        <end position="116"/>
    </location>
</feature>
<gene>
    <name evidence="2" type="ORF">KM029_15570</name>
</gene>